<reference evidence="1" key="1">
    <citation type="submission" date="2021-08" db="EMBL/GenBank/DDBJ databases">
        <title>The first chromosome-level gecko genome reveals the dynamic sex chromosomes of Neotropical dwarf geckos (Sphaerodactylidae: Sphaerodactylus).</title>
        <authorList>
            <person name="Pinto B.J."/>
            <person name="Keating S.E."/>
            <person name="Gamble T."/>
        </authorList>
    </citation>
    <scope>NUCLEOTIDE SEQUENCE</scope>
    <source>
        <strain evidence="1">TG3544</strain>
    </source>
</reference>
<organism evidence="1 2">
    <name type="scientific">Sphaerodactylus townsendi</name>
    <dbReference type="NCBI Taxonomy" id="933632"/>
    <lineage>
        <taxon>Eukaryota</taxon>
        <taxon>Metazoa</taxon>
        <taxon>Chordata</taxon>
        <taxon>Craniata</taxon>
        <taxon>Vertebrata</taxon>
        <taxon>Euteleostomi</taxon>
        <taxon>Lepidosauria</taxon>
        <taxon>Squamata</taxon>
        <taxon>Bifurcata</taxon>
        <taxon>Gekkota</taxon>
        <taxon>Sphaerodactylidae</taxon>
        <taxon>Sphaerodactylus</taxon>
    </lineage>
</organism>
<keyword evidence="2" id="KW-1185">Reference proteome</keyword>
<accession>A0ACB8FZA3</accession>
<proteinExistence type="predicted"/>
<dbReference type="EMBL" id="CM037626">
    <property type="protein sequence ID" value="KAH8012370.1"/>
    <property type="molecule type" value="Genomic_DNA"/>
</dbReference>
<dbReference type="Proteomes" id="UP000827872">
    <property type="component" value="Linkage Group LG13"/>
</dbReference>
<gene>
    <name evidence="1" type="primary">GALNT9_2</name>
    <name evidence="1" type="ORF">K3G42_017100</name>
</gene>
<name>A0ACB8FZA3_9SAUR</name>
<evidence type="ECO:0000313" key="1">
    <source>
        <dbReference type="EMBL" id="KAH8012370.1"/>
    </source>
</evidence>
<sequence>MIGCKQMSYPEDLPQISVVFIFVNEALSVILRSVHSVVNHTPSHLLKEIILVDDNSDNVELKFNLDQYVHKRYPGLVKIVRNNKREGLIRARIQGWKAATSPVVGFFDAHVEFNIGW</sequence>
<comment type="caution">
    <text evidence="1">The sequence shown here is derived from an EMBL/GenBank/DDBJ whole genome shotgun (WGS) entry which is preliminary data.</text>
</comment>
<protein>
    <submittedName>
        <fullName evidence="1">Polypeptide N-acetylgalactosaminyltransferase 9</fullName>
    </submittedName>
</protein>
<evidence type="ECO:0000313" key="2">
    <source>
        <dbReference type="Proteomes" id="UP000827872"/>
    </source>
</evidence>